<gene>
    <name evidence="7" type="ORF">K402DRAFT_334597</name>
</gene>
<feature type="transmembrane region" description="Helical" evidence="6">
    <location>
        <begin position="442"/>
        <end position="462"/>
    </location>
</feature>
<evidence type="ECO:0000256" key="1">
    <source>
        <dbReference type="ARBA" id="ARBA00004141"/>
    </source>
</evidence>
<dbReference type="PANTHER" id="PTHR45649">
    <property type="entry name" value="AMINO-ACID PERMEASE BAT1"/>
    <property type="match status" value="1"/>
</dbReference>
<evidence type="ECO:0000256" key="6">
    <source>
        <dbReference type="SAM" id="Phobius"/>
    </source>
</evidence>
<sequence length="527" mass="56617">MGVSNHVAEATALVDASDQAALEAAGKKQVLKREWNFWAALGMAATTLCTWEATSALFAGAYTNGGPASVVYGFIVSIIGTVCIAASLAEMASISPIAGAQYHWTAEHSPPQVRVFMSWIQGWVTVVGWQAAIASVCFIMASVVQGLIAINHPSYVAERWHATLLMIAFNFFACLANIFARGILPITETLSGFLHVLFFFVIMIALLATSEKADNADVWASFINGGGWSNDGVSFCLGFITPAFALAGIESVVHMSEETHNAPTTIPRAMIGGVAINGICGFAYILTILYAITDADAVLTGTTGQPILEVFMQATNSVKASSAMLCAVEVIFGFALFGVIASQSRLMWAFGRDRGLPFPAFVSHITAFNQAPTNAILITFSVTCVLSLINIASTTAFNALIALSTLGFYFSYIIPIIVFALRRFNTENPIRFGPWNMGKIGLTVNILAMAFCTFLIIFLPFPPALPITGTNMNYAAPVFIFVMGCAILFYFVVGKKVYHGPIREVEDVPGSLGSSSEVVHDYMFHKE</sequence>
<dbReference type="GO" id="GO:0016020">
    <property type="term" value="C:membrane"/>
    <property type="evidence" value="ECO:0007669"/>
    <property type="project" value="UniProtKB-SubCell"/>
</dbReference>
<dbReference type="Proteomes" id="UP000800041">
    <property type="component" value="Unassembled WGS sequence"/>
</dbReference>
<accession>A0A6G1GXD6</accession>
<keyword evidence="5 6" id="KW-0472">Membrane</keyword>
<evidence type="ECO:0000256" key="4">
    <source>
        <dbReference type="ARBA" id="ARBA00022989"/>
    </source>
</evidence>
<feature type="transmembrane region" description="Helical" evidence="6">
    <location>
        <begin position="474"/>
        <end position="493"/>
    </location>
</feature>
<name>A0A6G1GXD6_9PEZI</name>
<feature type="transmembrane region" description="Helical" evidence="6">
    <location>
        <begin position="375"/>
        <end position="393"/>
    </location>
</feature>
<feature type="transmembrane region" description="Helical" evidence="6">
    <location>
        <begin position="228"/>
        <end position="249"/>
    </location>
</feature>
<feature type="transmembrane region" description="Helical" evidence="6">
    <location>
        <begin position="123"/>
        <end position="148"/>
    </location>
</feature>
<keyword evidence="2" id="KW-0813">Transport</keyword>
<comment type="subcellular location">
    <subcellularLocation>
        <location evidence="1">Membrane</location>
        <topology evidence="1">Multi-pass membrane protein</topology>
    </subcellularLocation>
</comment>
<dbReference type="OrthoDB" id="3257095at2759"/>
<feature type="transmembrane region" description="Helical" evidence="6">
    <location>
        <begin position="160"/>
        <end position="180"/>
    </location>
</feature>
<dbReference type="AlphaFoldDB" id="A0A6G1GXD6"/>
<organism evidence="7 8">
    <name type="scientific">Aulographum hederae CBS 113979</name>
    <dbReference type="NCBI Taxonomy" id="1176131"/>
    <lineage>
        <taxon>Eukaryota</taxon>
        <taxon>Fungi</taxon>
        <taxon>Dikarya</taxon>
        <taxon>Ascomycota</taxon>
        <taxon>Pezizomycotina</taxon>
        <taxon>Dothideomycetes</taxon>
        <taxon>Pleosporomycetidae</taxon>
        <taxon>Aulographales</taxon>
        <taxon>Aulographaceae</taxon>
    </lineage>
</organism>
<feature type="transmembrane region" description="Helical" evidence="6">
    <location>
        <begin position="270"/>
        <end position="292"/>
    </location>
</feature>
<dbReference type="EMBL" id="ML977162">
    <property type="protein sequence ID" value="KAF1985419.1"/>
    <property type="molecule type" value="Genomic_DNA"/>
</dbReference>
<evidence type="ECO:0000256" key="5">
    <source>
        <dbReference type="ARBA" id="ARBA00023136"/>
    </source>
</evidence>
<keyword evidence="3 6" id="KW-0812">Transmembrane</keyword>
<keyword evidence="8" id="KW-1185">Reference proteome</keyword>
<dbReference type="InterPro" id="IPR002293">
    <property type="entry name" value="AA/rel_permease1"/>
</dbReference>
<evidence type="ECO:0000313" key="8">
    <source>
        <dbReference type="Proteomes" id="UP000800041"/>
    </source>
</evidence>
<evidence type="ECO:0000256" key="2">
    <source>
        <dbReference type="ARBA" id="ARBA00022448"/>
    </source>
</evidence>
<dbReference type="Gene3D" id="1.20.1740.10">
    <property type="entry name" value="Amino acid/polyamine transporter I"/>
    <property type="match status" value="1"/>
</dbReference>
<proteinExistence type="predicted"/>
<feature type="transmembrane region" description="Helical" evidence="6">
    <location>
        <begin position="70"/>
        <end position="89"/>
    </location>
</feature>
<feature type="transmembrane region" description="Helical" evidence="6">
    <location>
        <begin position="399"/>
        <end position="421"/>
    </location>
</feature>
<dbReference type="PANTHER" id="PTHR45649:SF5">
    <property type="entry name" value="GABA TRANSPORTER (EUROFUNG)-RELATED"/>
    <property type="match status" value="1"/>
</dbReference>
<reference evidence="7" key="1">
    <citation type="journal article" date="2020" name="Stud. Mycol.">
        <title>101 Dothideomycetes genomes: a test case for predicting lifestyles and emergence of pathogens.</title>
        <authorList>
            <person name="Haridas S."/>
            <person name="Albert R."/>
            <person name="Binder M."/>
            <person name="Bloem J."/>
            <person name="Labutti K."/>
            <person name="Salamov A."/>
            <person name="Andreopoulos B."/>
            <person name="Baker S."/>
            <person name="Barry K."/>
            <person name="Bills G."/>
            <person name="Bluhm B."/>
            <person name="Cannon C."/>
            <person name="Castanera R."/>
            <person name="Culley D."/>
            <person name="Daum C."/>
            <person name="Ezra D."/>
            <person name="Gonzalez J."/>
            <person name="Henrissat B."/>
            <person name="Kuo A."/>
            <person name="Liang C."/>
            <person name="Lipzen A."/>
            <person name="Lutzoni F."/>
            <person name="Magnuson J."/>
            <person name="Mondo S."/>
            <person name="Nolan M."/>
            <person name="Ohm R."/>
            <person name="Pangilinan J."/>
            <person name="Park H.-J."/>
            <person name="Ramirez L."/>
            <person name="Alfaro M."/>
            <person name="Sun H."/>
            <person name="Tritt A."/>
            <person name="Yoshinaga Y."/>
            <person name="Zwiers L.-H."/>
            <person name="Turgeon B."/>
            <person name="Goodwin S."/>
            <person name="Spatafora J."/>
            <person name="Crous P."/>
            <person name="Grigoriev I."/>
        </authorList>
    </citation>
    <scope>NUCLEOTIDE SEQUENCE</scope>
    <source>
        <strain evidence="7">CBS 113979</strain>
    </source>
</reference>
<feature type="transmembrane region" description="Helical" evidence="6">
    <location>
        <begin position="192"/>
        <end position="208"/>
    </location>
</feature>
<protein>
    <submittedName>
        <fullName evidence="7">Amino acid transporter</fullName>
    </submittedName>
</protein>
<dbReference type="GO" id="GO:0022857">
    <property type="term" value="F:transmembrane transporter activity"/>
    <property type="evidence" value="ECO:0007669"/>
    <property type="project" value="InterPro"/>
</dbReference>
<keyword evidence="4 6" id="KW-1133">Transmembrane helix</keyword>
<feature type="transmembrane region" description="Helical" evidence="6">
    <location>
        <begin position="37"/>
        <end position="58"/>
    </location>
</feature>
<evidence type="ECO:0000256" key="3">
    <source>
        <dbReference type="ARBA" id="ARBA00022692"/>
    </source>
</evidence>
<evidence type="ECO:0000313" key="7">
    <source>
        <dbReference type="EMBL" id="KAF1985419.1"/>
    </source>
</evidence>
<dbReference type="PIRSF" id="PIRSF006060">
    <property type="entry name" value="AA_transporter"/>
    <property type="match status" value="1"/>
</dbReference>
<feature type="transmembrane region" description="Helical" evidence="6">
    <location>
        <begin position="320"/>
        <end position="342"/>
    </location>
</feature>
<dbReference type="Pfam" id="PF13520">
    <property type="entry name" value="AA_permease_2"/>
    <property type="match status" value="1"/>
</dbReference>